<dbReference type="Pfam" id="PF02635">
    <property type="entry name" value="DsrE"/>
    <property type="match status" value="1"/>
</dbReference>
<proteinExistence type="predicted"/>
<dbReference type="InterPro" id="IPR027396">
    <property type="entry name" value="DsrEFH-like"/>
</dbReference>
<dbReference type="Proteomes" id="UP000470772">
    <property type="component" value="Unassembled WGS sequence"/>
</dbReference>
<organism evidence="1 2">
    <name type="scientific">Sulfuracidifex metallicus DSM 6482 = JCM 9184</name>
    <dbReference type="NCBI Taxonomy" id="523847"/>
    <lineage>
        <taxon>Archaea</taxon>
        <taxon>Thermoproteota</taxon>
        <taxon>Thermoprotei</taxon>
        <taxon>Sulfolobales</taxon>
        <taxon>Sulfolobaceae</taxon>
        <taxon>Sulfuracidifex</taxon>
    </lineage>
</organism>
<dbReference type="EMBL" id="WGGD01000005">
    <property type="protein sequence ID" value="MUN28046.1"/>
    <property type="molecule type" value="Genomic_DNA"/>
</dbReference>
<dbReference type="RefSeq" id="WP_156016085.1">
    <property type="nucleotide sequence ID" value="NZ_WGGD01000005.1"/>
</dbReference>
<reference evidence="1 2" key="1">
    <citation type="submission" date="2019-10" db="EMBL/GenBank/DDBJ databases">
        <title>Sequencing and Assembly of Multiple Reported Metal-Biooxidizing Members of the Extremely Thermoacidophilic Archaeal Family Sulfolobaceae.</title>
        <authorList>
            <person name="Counts J.A."/>
            <person name="Kelly R.M."/>
        </authorList>
    </citation>
    <scope>NUCLEOTIDE SEQUENCE [LARGE SCALE GENOMIC DNA]</scope>
    <source>
        <strain evidence="1 2">DSM 6482</strain>
    </source>
</reference>
<dbReference type="Gene3D" id="3.40.1260.10">
    <property type="entry name" value="DsrEFH-like"/>
    <property type="match status" value="1"/>
</dbReference>
<gene>
    <name evidence="1" type="ORF">GC250_00860</name>
</gene>
<dbReference type="AlphaFoldDB" id="A0A6A9QG37"/>
<accession>A0A6A9QG37</accession>
<dbReference type="InterPro" id="IPR003787">
    <property type="entry name" value="Sulphur_relay_DsrE/F-like"/>
</dbReference>
<keyword evidence="2" id="KW-1185">Reference proteome</keyword>
<evidence type="ECO:0000313" key="2">
    <source>
        <dbReference type="Proteomes" id="UP000470772"/>
    </source>
</evidence>
<dbReference type="PANTHER" id="PTHR34655">
    <property type="entry name" value="CONSERVED WITHIN P. AEROPHILUM"/>
    <property type="match status" value="1"/>
</dbReference>
<comment type="caution">
    <text evidence="1">The sequence shown here is derived from an EMBL/GenBank/DDBJ whole genome shotgun (WGS) entry which is preliminary data.</text>
</comment>
<protein>
    <submittedName>
        <fullName evidence="1">Peroxiredoxin</fullName>
    </submittedName>
</protein>
<evidence type="ECO:0000313" key="1">
    <source>
        <dbReference type="EMBL" id="MUN28046.1"/>
    </source>
</evidence>
<dbReference type="PANTHER" id="PTHR34655:SF3">
    <property type="match status" value="1"/>
</dbReference>
<name>A0A6A9QG37_SULME</name>
<sequence length="138" mass="15209">MEKRKLTILQADNTMDKFYHALVMATEARTLGWDVNVFVTSQAVVLLAKGEKGSKARSKLSIGGLARFFVQRQMKKLGITNIDTLLKRAMDAGVQFFVDEAGLRIAKVSKEDLMENVKLSGGISFLLSAKESDVVVTL</sequence>
<dbReference type="SUPFAM" id="SSF75169">
    <property type="entry name" value="DsrEFH-like"/>
    <property type="match status" value="1"/>
</dbReference>